<keyword evidence="2" id="KW-1185">Reference proteome</keyword>
<proteinExistence type="predicted"/>
<sequence>MAERFDFELVFGLPEGEHDPFALSDAVFEAGYEDALVGTGNPRLLAVEIGTEGEDAEAAMIAAARAIIKKLPEGSELREARPDLVSQADVAEKLGVSRQSLQKRKMPLPVAGGLYRIDEVEACLLEAERSAQRKPRFDLGNARDWFRAGHAARRLNARIAMGMLDARTLEPVDPSTEGTASPVAAGG</sequence>
<evidence type="ECO:0008006" key="3">
    <source>
        <dbReference type="Google" id="ProtNLM"/>
    </source>
</evidence>
<dbReference type="KEGG" id="orm:HTY61_09610"/>
<dbReference type="RefSeq" id="WP_175276579.1">
    <property type="nucleotide sequence ID" value="NZ_CP054836.1"/>
</dbReference>
<dbReference type="AlphaFoldDB" id="A0A6N1VCF9"/>
<reference evidence="1 2" key="1">
    <citation type="submission" date="2020-06" db="EMBL/GenBank/DDBJ databases">
        <title>Oricola thermophila sp. nov. isolated from a tidal sediments.</title>
        <authorList>
            <person name="Kwon K.K."/>
            <person name="Yang S.-H."/>
            <person name="Park M.-J."/>
        </authorList>
    </citation>
    <scope>NUCLEOTIDE SEQUENCE [LARGE SCALE GENOMIC DNA]</scope>
    <source>
        <strain evidence="1 2">MEBiC13590</strain>
    </source>
</reference>
<dbReference type="CDD" id="cd00093">
    <property type="entry name" value="HTH_XRE"/>
    <property type="match status" value="1"/>
</dbReference>
<evidence type="ECO:0000313" key="2">
    <source>
        <dbReference type="Proteomes" id="UP000509367"/>
    </source>
</evidence>
<dbReference type="Proteomes" id="UP000509367">
    <property type="component" value="Chromosome"/>
</dbReference>
<name>A0A6N1VCF9_9HYPH</name>
<dbReference type="InterPro" id="IPR001387">
    <property type="entry name" value="Cro/C1-type_HTH"/>
</dbReference>
<organism evidence="1 2">
    <name type="scientific">Oricola thermophila</name>
    <dbReference type="NCBI Taxonomy" id="2742145"/>
    <lineage>
        <taxon>Bacteria</taxon>
        <taxon>Pseudomonadati</taxon>
        <taxon>Pseudomonadota</taxon>
        <taxon>Alphaproteobacteria</taxon>
        <taxon>Hyphomicrobiales</taxon>
        <taxon>Ahrensiaceae</taxon>
        <taxon>Oricola</taxon>
    </lineage>
</organism>
<accession>A0A6N1VCF9</accession>
<dbReference type="EMBL" id="CP054836">
    <property type="protein sequence ID" value="QKV18686.1"/>
    <property type="molecule type" value="Genomic_DNA"/>
</dbReference>
<gene>
    <name evidence="1" type="ORF">HTY61_09610</name>
</gene>
<protein>
    <recommendedName>
        <fullName evidence="3">DNA-binding protein</fullName>
    </recommendedName>
</protein>
<evidence type="ECO:0000313" key="1">
    <source>
        <dbReference type="EMBL" id="QKV18686.1"/>
    </source>
</evidence>